<dbReference type="InterPro" id="IPR000060">
    <property type="entry name" value="BCCT_transptr"/>
</dbReference>
<feature type="transmembrane region" description="Helical" evidence="8">
    <location>
        <begin position="260"/>
        <end position="283"/>
    </location>
</feature>
<dbReference type="AlphaFoldDB" id="A0A0C2DPM5"/>
<comment type="caution">
    <text evidence="9">The sequence shown here is derived from an EMBL/GenBank/DDBJ whole genome shotgun (WGS) entry which is preliminary data.</text>
</comment>
<dbReference type="RefSeq" id="WP_040104800.1">
    <property type="nucleotide sequence ID" value="NZ_JABEVU030000001.1"/>
</dbReference>
<feature type="transmembrane region" description="Helical" evidence="8">
    <location>
        <begin position="397"/>
        <end position="420"/>
    </location>
</feature>
<dbReference type="NCBIfam" id="TIGR00842">
    <property type="entry name" value="bcct"/>
    <property type="match status" value="1"/>
</dbReference>
<comment type="similarity">
    <text evidence="2">Belongs to the BCCT transporter (TC 2.A.15) family.</text>
</comment>
<keyword evidence="3" id="KW-0813">Transport</keyword>
<feature type="transmembrane region" description="Helical" evidence="8">
    <location>
        <begin position="138"/>
        <end position="161"/>
    </location>
</feature>
<protein>
    <submittedName>
        <fullName evidence="10">BCCT family transporter</fullName>
    </submittedName>
</protein>
<dbReference type="InterPro" id="IPR018093">
    <property type="entry name" value="BCCT_CS"/>
</dbReference>
<feature type="transmembrane region" description="Helical" evidence="8">
    <location>
        <begin position="50"/>
        <end position="69"/>
    </location>
</feature>
<organism evidence="9 11">
    <name type="scientific">Salinicoccus roseus</name>
    <dbReference type="NCBI Taxonomy" id="45670"/>
    <lineage>
        <taxon>Bacteria</taxon>
        <taxon>Bacillati</taxon>
        <taxon>Bacillota</taxon>
        <taxon>Bacilli</taxon>
        <taxon>Bacillales</taxon>
        <taxon>Staphylococcaceae</taxon>
        <taxon>Salinicoccus</taxon>
    </lineage>
</organism>
<feature type="transmembrane region" description="Helical" evidence="8">
    <location>
        <begin position="12"/>
        <end position="30"/>
    </location>
</feature>
<dbReference type="OrthoDB" id="9775735at2"/>
<evidence type="ECO:0000313" key="11">
    <source>
        <dbReference type="Proteomes" id="UP000031546"/>
    </source>
</evidence>
<feature type="transmembrane region" description="Helical" evidence="8">
    <location>
        <begin position="441"/>
        <end position="462"/>
    </location>
</feature>
<evidence type="ECO:0000313" key="9">
    <source>
        <dbReference type="EMBL" id="KIH72028.1"/>
    </source>
</evidence>
<keyword evidence="4" id="KW-1003">Cell membrane</keyword>
<dbReference type="GO" id="GO:0005886">
    <property type="term" value="C:plasma membrane"/>
    <property type="evidence" value="ECO:0007669"/>
    <property type="project" value="UniProtKB-SubCell"/>
</dbReference>
<sequence>MEENQKSRLTPVFWIALAIVSALVLYGVFFSENFESVTGVMQGFITNNFSWYYVSLTTIFIAFCLIFVFTPMGQIRLGKPTEKPEFKTVSWFAMLFSAGMGIGLVFWGAAEPISHYFTPPTAEPGTDTAMKEALRRSFFHWGFHAWAVYAVVGLALAFAQFRRNEPGLISSTLRPILGKHVDGPIGTAIDVLAVFATIAGVATSLGLGVMQINGGLSYLFGIPNNIYVQIIIIAVITVLFMYSAWTGLSKGIQYLSNANMILAGLLMIFTLVLGPTVLILNMWTDTFGGMVSNFINMSYDVAPLNQDKNDWLGAWTIYYWGWWMAWSPFVGIFIARVSRGRTIREFVLAVMVGPAVVSFLWFSIFGVTAIESDRANGGFADLATEAVLFEMFNNMPLGFIVSLVAVLLIGTFFITSADSATFVLGMQTTNGSLTPSNRVKMIWGIAQVMIAVVLLMGGGLTALQASSIISAFPFSLILILMMVATYKDIAKEQRSLNLLIEPDYKGTEYEKLMEDHEAKLRRENNEG</sequence>
<dbReference type="PROSITE" id="PS01303">
    <property type="entry name" value="BCCT"/>
    <property type="match status" value="1"/>
</dbReference>
<gene>
    <name evidence="10" type="ORF">F7P68_0001335</name>
    <name evidence="9" type="ORF">SN16_01315</name>
</gene>
<proteinExistence type="inferred from homology"/>
<evidence type="ECO:0000313" key="10">
    <source>
        <dbReference type="EMBL" id="MDB0579180.1"/>
    </source>
</evidence>
<dbReference type="PANTHER" id="PTHR30047:SF7">
    <property type="entry name" value="HIGH-AFFINITY CHOLINE TRANSPORT PROTEIN"/>
    <property type="match status" value="1"/>
</dbReference>
<keyword evidence="7 8" id="KW-0472">Membrane</keyword>
<dbReference type="GO" id="GO:0022857">
    <property type="term" value="F:transmembrane transporter activity"/>
    <property type="evidence" value="ECO:0007669"/>
    <property type="project" value="InterPro"/>
</dbReference>
<dbReference type="Pfam" id="PF02028">
    <property type="entry name" value="BCCT"/>
    <property type="match status" value="1"/>
</dbReference>
<dbReference type="PANTHER" id="PTHR30047">
    <property type="entry name" value="HIGH-AFFINITY CHOLINE TRANSPORT PROTEIN-RELATED"/>
    <property type="match status" value="1"/>
</dbReference>
<evidence type="ECO:0000256" key="6">
    <source>
        <dbReference type="ARBA" id="ARBA00022989"/>
    </source>
</evidence>
<dbReference type="GeneID" id="77844181"/>
<keyword evidence="12" id="KW-1185">Reference proteome</keyword>
<feature type="transmembrane region" description="Helical" evidence="8">
    <location>
        <begin position="468"/>
        <end position="486"/>
    </location>
</feature>
<evidence type="ECO:0000256" key="8">
    <source>
        <dbReference type="SAM" id="Phobius"/>
    </source>
</evidence>
<dbReference type="Proteomes" id="UP000527860">
    <property type="component" value="Unassembled WGS sequence"/>
</dbReference>
<reference evidence="10" key="2">
    <citation type="submission" date="2020-04" db="EMBL/GenBank/DDBJ databases">
        <authorList>
            <person name="Tanveer F."/>
            <person name="Xie Y."/>
            <person name="Shinwari Z.K."/>
        </authorList>
    </citation>
    <scope>NUCLEOTIDE SEQUENCE</scope>
    <source>
        <strain evidence="10">MOSEL-ME25</strain>
    </source>
</reference>
<dbReference type="Proteomes" id="UP000031546">
    <property type="component" value="Unassembled WGS sequence"/>
</dbReference>
<accession>A0A0C2DPM5</accession>
<evidence type="ECO:0000313" key="12">
    <source>
        <dbReference type="Proteomes" id="UP000527860"/>
    </source>
</evidence>
<feature type="transmembrane region" description="Helical" evidence="8">
    <location>
        <begin position="347"/>
        <end position="370"/>
    </location>
</feature>
<reference evidence="10" key="3">
    <citation type="submission" date="2022-12" db="EMBL/GenBank/DDBJ databases">
        <title>Genome analysis and biological profiling of marine Salinicoccus roseus MOSEL-ME25.</title>
        <authorList>
            <person name="Mirza F.T."/>
            <person name="Xie Y."/>
            <person name="Shinwari Z.K."/>
        </authorList>
    </citation>
    <scope>NUCLEOTIDE SEQUENCE</scope>
    <source>
        <strain evidence="10">MOSEL-ME25</strain>
    </source>
</reference>
<feature type="transmembrane region" description="Helical" evidence="8">
    <location>
        <begin position="89"/>
        <end position="110"/>
    </location>
</feature>
<dbReference type="EMBL" id="JABEVU030000001">
    <property type="protein sequence ID" value="MDB0579180.1"/>
    <property type="molecule type" value="Genomic_DNA"/>
</dbReference>
<feature type="transmembrane region" description="Helical" evidence="8">
    <location>
        <begin position="317"/>
        <end position="335"/>
    </location>
</feature>
<name>A0A0C2DPM5_9STAP</name>
<evidence type="ECO:0000256" key="4">
    <source>
        <dbReference type="ARBA" id="ARBA00022475"/>
    </source>
</evidence>
<feature type="transmembrane region" description="Helical" evidence="8">
    <location>
        <begin position="226"/>
        <end position="248"/>
    </location>
</feature>
<dbReference type="STRING" id="45670.SN16_01315"/>
<dbReference type="EMBL" id="JXII01000001">
    <property type="protein sequence ID" value="KIH72028.1"/>
    <property type="molecule type" value="Genomic_DNA"/>
</dbReference>
<reference evidence="9 11" key="1">
    <citation type="submission" date="2015-01" db="EMBL/GenBank/DDBJ databases">
        <title>Genome sequences of high lactate-tolerant strain Salinicoccus roseus W12 with industrial interest.</title>
        <authorList>
            <person name="Wang H."/>
            <person name="Yu B."/>
        </authorList>
    </citation>
    <scope>NUCLEOTIDE SEQUENCE [LARGE SCALE GENOMIC DNA]</scope>
    <source>
        <strain evidence="9 11">W12</strain>
    </source>
</reference>
<keyword evidence="6 8" id="KW-1133">Transmembrane helix</keyword>
<evidence type="ECO:0000256" key="2">
    <source>
        <dbReference type="ARBA" id="ARBA00005658"/>
    </source>
</evidence>
<evidence type="ECO:0000256" key="7">
    <source>
        <dbReference type="ARBA" id="ARBA00023136"/>
    </source>
</evidence>
<keyword evidence="5 8" id="KW-0812">Transmembrane</keyword>
<evidence type="ECO:0000256" key="3">
    <source>
        <dbReference type="ARBA" id="ARBA00022448"/>
    </source>
</evidence>
<feature type="transmembrane region" description="Helical" evidence="8">
    <location>
        <begin position="181"/>
        <end position="206"/>
    </location>
</feature>
<evidence type="ECO:0000256" key="1">
    <source>
        <dbReference type="ARBA" id="ARBA00004651"/>
    </source>
</evidence>
<evidence type="ECO:0000256" key="5">
    <source>
        <dbReference type="ARBA" id="ARBA00022692"/>
    </source>
</evidence>
<comment type="subcellular location">
    <subcellularLocation>
        <location evidence="1">Cell membrane</location>
        <topology evidence="1">Multi-pass membrane protein</topology>
    </subcellularLocation>
</comment>